<proteinExistence type="predicted"/>
<reference evidence="1 2" key="1">
    <citation type="journal article" date="2023" name="Science">
        <title>Complex scaffold remodeling in plant triterpene biosynthesis.</title>
        <authorList>
            <person name="De La Pena R."/>
            <person name="Hodgson H."/>
            <person name="Liu J.C."/>
            <person name="Stephenson M.J."/>
            <person name="Martin A.C."/>
            <person name="Owen C."/>
            <person name="Harkess A."/>
            <person name="Leebens-Mack J."/>
            <person name="Jimenez L.E."/>
            <person name="Osbourn A."/>
            <person name="Sattely E.S."/>
        </authorList>
    </citation>
    <scope>NUCLEOTIDE SEQUENCE [LARGE SCALE GENOMIC DNA]</scope>
    <source>
        <strain evidence="2">cv. JPN11</strain>
        <tissue evidence="1">Leaf</tissue>
    </source>
</reference>
<sequence>MSTFDHPAKAISLKVLVDKKNNRVIFAETNEDFVDVLFSFLTMPIGTIVRLVRNRPPTMEIGCMNNLYESVENIDVQRFQNKACKSMLLCPRNVAAAQCKSLKLKIIDDEPLRYFLCQTLHCTEYKLSHYPNATCDCGGRMNRQILLEKEECPGTPNTGVFVKGLTRLIITDELHAIPPSTEASLSLLTKVGVTDGSTIEECNLNIEVDEVLTLLKCSLVSKAPLTEALLKQNPVPEMGDEDFDQGSCIKFKMEDPTSNKVGKIDIKLIVSRSKKMVCYAEASEDFVDLLFSFLTVPLGYIVKKMHGNTSKGSCLNHLYSSIQELDAGQFLKSNEHKAMLVSPKLAPGFSYTNHPLAIEEHEHPPYYLVQAESFYQSFRLISDESLLPPENMGRVSRLTVMDPKSSCKKATREGFMSGPAMFTVTDDLIITPISPISGLSLLKKLKVPFSDIKECVVNVGREEALRLLVASFVSKSALTNVFFGGPNP</sequence>
<evidence type="ECO:0000313" key="1">
    <source>
        <dbReference type="EMBL" id="KAJ4725669.1"/>
    </source>
</evidence>
<comment type="caution">
    <text evidence="1">The sequence shown here is derived from an EMBL/GenBank/DDBJ whole genome shotgun (WGS) entry which is preliminary data.</text>
</comment>
<dbReference type="Proteomes" id="UP001164539">
    <property type="component" value="Chromosome 2"/>
</dbReference>
<organism evidence="1 2">
    <name type="scientific">Melia azedarach</name>
    <name type="common">Chinaberry tree</name>
    <dbReference type="NCBI Taxonomy" id="155640"/>
    <lineage>
        <taxon>Eukaryota</taxon>
        <taxon>Viridiplantae</taxon>
        <taxon>Streptophyta</taxon>
        <taxon>Embryophyta</taxon>
        <taxon>Tracheophyta</taxon>
        <taxon>Spermatophyta</taxon>
        <taxon>Magnoliopsida</taxon>
        <taxon>eudicotyledons</taxon>
        <taxon>Gunneridae</taxon>
        <taxon>Pentapetalae</taxon>
        <taxon>rosids</taxon>
        <taxon>malvids</taxon>
        <taxon>Sapindales</taxon>
        <taxon>Meliaceae</taxon>
        <taxon>Melia</taxon>
    </lineage>
</organism>
<accession>A0ACC1YRK9</accession>
<evidence type="ECO:0000313" key="2">
    <source>
        <dbReference type="Proteomes" id="UP001164539"/>
    </source>
</evidence>
<keyword evidence="2" id="KW-1185">Reference proteome</keyword>
<name>A0ACC1YRK9_MELAZ</name>
<protein>
    <submittedName>
        <fullName evidence="1">DUF674 family protein</fullName>
    </submittedName>
</protein>
<gene>
    <name evidence="1" type="ORF">OWV82_004502</name>
</gene>
<dbReference type="EMBL" id="CM051395">
    <property type="protein sequence ID" value="KAJ4725669.1"/>
    <property type="molecule type" value="Genomic_DNA"/>
</dbReference>